<dbReference type="EMBL" id="JWZT01002700">
    <property type="protein sequence ID" value="KII68851.1"/>
    <property type="molecule type" value="Genomic_DNA"/>
</dbReference>
<proteinExistence type="predicted"/>
<evidence type="ECO:0000313" key="1">
    <source>
        <dbReference type="EMBL" id="KII68851.1"/>
    </source>
</evidence>
<organism evidence="1 2">
    <name type="scientific">Thelohanellus kitauei</name>
    <name type="common">Myxosporean</name>
    <dbReference type="NCBI Taxonomy" id="669202"/>
    <lineage>
        <taxon>Eukaryota</taxon>
        <taxon>Metazoa</taxon>
        <taxon>Cnidaria</taxon>
        <taxon>Myxozoa</taxon>
        <taxon>Myxosporea</taxon>
        <taxon>Bivalvulida</taxon>
        <taxon>Platysporina</taxon>
        <taxon>Myxobolidae</taxon>
        <taxon>Thelohanellus</taxon>
    </lineage>
</organism>
<name>A0A0C2MNN8_THEKT</name>
<reference evidence="1 2" key="1">
    <citation type="journal article" date="2014" name="Genome Biol. Evol.">
        <title>The genome of the myxosporean Thelohanellus kitauei shows adaptations to nutrient acquisition within its fish host.</title>
        <authorList>
            <person name="Yang Y."/>
            <person name="Xiong J."/>
            <person name="Zhou Z."/>
            <person name="Huo F."/>
            <person name="Miao W."/>
            <person name="Ran C."/>
            <person name="Liu Y."/>
            <person name="Zhang J."/>
            <person name="Feng J."/>
            <person name="Wang M."/>
            <person name="Wang M."/>
            <person name="Wang L."/>
            <person name="Yao B."/>
        </authorList>
    </citation>
    <scope>NUCLEOTIDE SEQUENCE [LARGE SCALE GENOMIC DNA]</scope>
    <source>
        <strain evidence="1">Wuqing</strain>
    </source>
</reference>
<accession>A0A0C2MNN8</accession>
<evidence type="ECO:0000313" key="2">
    <source>
        <dbReference type="Proteomes" id="UP000031668"/>
    </source>
</evidence>
<sequence>MEAVGGYTLKQFRNWDEVNQIDMKNRTRVLVSLGDDLEELLRNHFSPKPLEVSKVMLSGRPSTRRRRGMSSRGQVYSWHNGSCQQHSGHSVGCANDSASIAEGGAVVNKVSDSTTMRTLLCDCYESQQLVTSELFAGEHDQQVLGTEEV</sequence>
<gene>
    <name evidence="1" type="ORF">RF11_03057</name>
</gene>
<dbReference type="AlphaFoldDB" id="A0A0C2MNN8"/>
<keyword evidence="2" id="KW-1185">Reference proteome</keyword>
<protein>
    <submittedName>
        <fullName evidence="1">Uncharacterized protein</fullName>
    </submittedName>
</protein>
<comment type="caution">
    <text evidence="1">The sequence shown here is derived from an EMBL/GenBank/DDBJ whole genome shotgun (WGS) entry which is preliminary data.</text>
</comment>
<dbReference type="Proteomes" id="UP000031668">
    <property type="component" value="Unassembled WGS sequence"/>
</dbReference>